<dbReference type="CDD" id="cd00146">
    <property type="entry name" value="PKD"/>
    <property type="match status" value="1"/>
</dbReference>
<accession>D2QS04</accession>
<dbReference type="InterPro" id="IPR011110">
    <property type="entry name" value="Reg_prop"/>
</dbReference>
<dbReference type="SMART" id="SM00086">
    <property type="entry name" value="PAC"/>
    <property type="match status" value="1"/>
</dbReference>
<dbReference type="NCBIfam" id="TIGR00229">
    <property type="entry name" value="sensory_box"/>
    <property type="match status" value="1"/>
</dbReference>
<keyword evidence="4" id="KW-0175">Coiled coil</keyword>
<evidence type="ECO:0000256" key="5">
    <source>
        <dbReference type="SAM" id="SignalP"/>
    </source>
</evidence>
<dbReference type="InterPro" id="IPR001610">
    <property type="entry name" value="PAC"/>
</dbReference>
<dbReference type="InterPro" id="IPR005467">
    <property type="entry name" value="His_kinase_dom"/>
</dbReference>
<dbReference type="Pfam" id="PF08447">
    <property type="entry name" value="PAS_3"/>
    <property type="match status" value="1"/>
</dbReference>
<feature type="domain" description="PAS" evidence="7">
    <location>
        <begin position="880"/>
        <end position="956"/>
    </location>
</feature>
<evidence type="ECO:0000259" key="7">
    <source>
        <dbReference type="PROSITE" id="PS50112"/>
    </source>
</evidence>
<keyword evidence="9" id="KW-0418">Kinase</keyword>
<dbReference type="eggNOG" id="COG3292">
    <property type="taxonomic scope" value="Bacteria"/>
</dbReference>
<feature type="domain" description="Histidine kinase" evidence="6">
    <location>
        <begin position="1025"/>
        <end position="1243"/>
    </location>
</feature>
<dbReference type="InterPro" id="IPR011123">
    <property type="entry name" value="Y_Y_Y"/>
</dbReference>
<dbReference type="InterPro" id="IPR004358">
    <property type="entry name" value="Sig_transdc_His_kin-like_C"/>
</dbReference>
<dbReference type="GO" id="GO:0000155">
    <property type="term" value="F:phosphorelay sensor kinase activity"/>
    <property type="evidence" value="ECO:0007669"/>
    <property type="project" value="InterPro"/>
</dbReference>
<dbReference type="FunFam" id="2.60.40.10:FF:000791">
    <property type="entry name" value="Two-component system sensor histidine kinase/response regulator"/>
    <property type="match status" value="1"/>
</dbReference>
<dbReference type="SUPFAM" id="SSF47384">
    <property type="entry name" value="Homodimeric domain of signal transducing histidine kinase"/>
    <property type="match status" value="1"/>
</dbReference>
<dbReference type="Proteomes" id="UP000002028">
    <property type="component" value="Chromosome"/>
</dbReference>
<dbReference type="RefSeq" id="WP_012930079.1">
    <property type="nucleotide sequence ID" value="NC_013730.1"/>
</dbReference>
<keyword evidence="10" id="KW-1185">Reference proteome</keyword>
<dbReference type="STRING" id="504472.Slin_5621"/>
<sequence length="1258" mass="142133">MKATFAAAVIWLCMSSFNVFSLRAQGLTFSHLTTNQGLSQSHVSAILKDKKGFMWFGTEDGLNKYDGYTFTHYKEEVDNKSSICNSNVHDLLEDKAGNLWIGTSNGLDRFDRGKNSFAHYPGGTLNYTINDIFQDSKNRLWLGTDQGLFQFNSQTGTYKPHQQINRELRKYTTYVTRVLEDNNGNLWIGTEKGLYQYTAATNRLVRYAKKALSTTSIQSDWIKELYKDGTGTIWIGTHGGGLSVYEQKSDSFRSFLHNPLNSRSIVHNDILSVMEDRNGNLWVGTENGGISIYDKRTNLFTNYQNNPDDTGTLNNNSVYCIYRDNADNIWIGTYAGGVNFVPRFGRNFDSYRQIANDPRSLSNNVVLSICGDPSGNENYVWIGTDGGGLNLFDRKTKRFTQYTHSDKDRNSISNNYVISVIRVAPDVLGLGFHNGGFDFFNVKTGIAEHHLPKANDSQSLSISDVNNLFKDRDGNIWIGTWKGGLNFYNVKDGTFTHYRTNPDDKTSISDDIVTAVFQDINGDIWAGTYKGLNRLDRARKRFTRYKHDPQNKHSLSNDNVQSIRGADHGNLWIGTVGGGINYFDTSKQTFKAYTEKEGLASNIVFAIQKDRKNILWLSTNNGLSRFDPQTKTFQNFGHSDGLQGNEFRDNSSFQTADGQLFFGGVNGFSTFHPDSLKKNTFIPPVYITDFLVFNKPVSVGDKNELIHSHISETDLITLSYKESVFTFEFAALNYTVPEKNQYAYKLEGFDTGWNYIGTKRTATYTNLDPGTYTFRVKASNNDGLWNSAGTSLTVVITPPFWLTWWFKTLMTVFLLGTLYGVYRLRVNRIKAQQVYLQKEVQARTSEVLQQKQELQDQALHMQLLQAKVEQQAAQQQLMESEQRFQEIAENVDEVFWIHSANPFRLLYVNTAFERVWNTTLEQLKERPLSFMETVLPEDVPAVRTFMEQYKAGIEGELYYRLQTKDAPLRWLLIRSFTIRDESGNALRHIGIASDVTVQKEKEFVLQKSLLREQELNQLKSQFVSTASHEFRTPMTTIQSSVELIKLYLDAPAATARASIQKHLGVIEKQIAQFSSLLTDVLTIGQIEAGKITYVPRAEDVVGLCETLIDTHFSERADHRSVRLLIEGTPRWVSLDAKLMTHVLMNLLSNAFKFSVTTSPILRIIFSPNNLVLQVIDAGIGIPVKEQTSLFQAFFRGSNTNGIQGTGLGLVIARQFVDCHGGTLGVESKEKVGTTFTITLPLAVGEPVRQENAPEALTS</sequence>
<evidence type="ECO:0000313" key="9">
    <source>
        <dbReference type="EMBL" id="ADB41586.1"/>
    </source>
</evidence>
<evidence type="ECO:0000259" key="6">
    <source>
        <dbReference type="PROSITE" id="PS50109"/>
    </source>
</evidence>
<dbReference type="PROSITE" id="PS50113">
    <property type="entry name" value="PAC"/>
    <property type="match status" value="1"/>
</dbReference>
<dbReference type="SUPFAM" id="SSF55785">
    <property type="entry name" value="PYP-like sensor domain (PAS domain)"/>
    <property type="match status" value="1"/>
</dbReference>
<evidence type="ECO:0000256" key="2">
    <source>
        <dbReference type="ARBA" id="ARBA00012438"/>
    </source>
</evidence>
<dbReference type="InterPro" id="IPR015943">
    <property type="entry name" value="WD40/YVTN_repeat-like_dom_sf"/>
</dbReference>
<dbReference type="PROSITE" id="PS50109">
    <property type="entry name" value="HIS_KIN"/>
    <property type="match status" value="1"/>
</dbReference>
<dbReference type="SMART" id="SM00387">
    <property type="entry name" value="HATPase_c"/>
    <property type="match status" value="1"/>
</dbReference>
<proteinExistence type="predicted"/>
<dbReference type="Pfam" id="PF07494">
    <property type="entry name" value="Reg_prop"/>
    <property type="match status" value="8"/>
</dbReference>
<dbReference type="PANTHER" id="PTHR43547:SF2">
    <property type="entry name" value="HYBRID SIGNAL TRANSDUCTION HISTIDINE KINASE C"/>
    <property type="match status" value="1"/>
</dbReference>
<dbReference type="Pfam" id="PF02518">
    <property type="entry name" value="HATPase_c"/>
    <property type="match status" value="1"/>
</dbReference>
<dbReference type="PROSITE" id="PS50112">
    <property type="entry name" value="PAS"/>
    <property type="match status" value="1"/>
</dbReference>
<evidence type="ECO:0000259" key="8">
    <source>
        <dbReference type="PROSITE" id="PS50113"/>
    </source>
</evidence>
<gene>
    <name evidence="9" type="ordered locus">Slin_5621</name>
</gene>
<feature type="coiled-coil region" evidence="4">
    <location>
        <begin position="837"/>
        <end position="890"/>
    </location>
</feature>
<dbReference type="InterPro" id="IPR036890">
    <property type="entry name" value="HATPase_C_sf"/>
</dbReference>
<keyword evidence="5" id="KW-0732">Signal</keyword>
<reference evidence="9 10" key="1">
    <citation type="journal article" date="2010" name="Stand. Genomic Sci.">
        <title>Complete genome sequence of Spirosoma linguale type strain (1).</title>
        <authorList>
            <person name="Lail K."/>
            <person name="Sikorski J."/>
            <person name="Saunders E."/>
            <person name="Lapidus A."/>
            <person name="Glavina Del Rio T."/>
            <person name="Copeland A."/>
            <person name="Tice H."/>
            <person name="Cheng J.-F."/>
            <person name="Lucas S."/>
            <person name="Nolan M."/>
            <person name="Bruce D."/>
            <person name="Goodwin L."/>
            <person name="Pitluck S."/>
            <person name="Ivanova N."/>
            <person name="Mavromatis K."/>
            <person name="Ovchinnikova G."/>
            <person name="Pati A."/>
            <person name="Chen A."/>
            <person name="Palaniappan K."/>
            <person name="Land M."/>
            <person name="Hauser L."/>
            <person name="Chang Y.-J."/>
            <person name="Jeffries C.D."/>
            <person name="Chain P."/>
            <person name="Brettin T."/>
            <person name="Detter J.C."/>
            <person name="Schuetze A."/>
            <person name="Rohde M."/>
            <person name="Tindall B.J."/>
            <person name="Goeker M."/>
            <person name="Bristow J."/>
            <person name="Eisen J.A."/>
            <person name="Markowitz V."/>
            <person name="Hugenholtz P."/>
            <person name="Kyrpides N.C."/>
            <person name="Klenk H.-P."/>
            <person name="Chen F."/>
        </authorList>
    </citation>
    <scope>NUCLEOTIDE SEQUENCE [LARGE SCALE GENOMIC DNA]</scope>
    <source>
        <strain evidence="10">ATCC 33905 / DSM 74 / LMG 10896 / Claus 1</strain>
    </source>
</reference>
<dbReference type="Pfam" id="PF07495">
    <property type="entry name" value="Y_Y_Y"/>
    <property type="match status" value="1"/>
</dbReference>
<dbReference type="Gene3D" id="3.30.450.20">
    <property type="entry name" value="PAS domain"/>
    <property type="match status" value="1"/>
</dbReference>
<feature type="signal peptide" evidence="5">
    <location>
        <begin position="1"/>
        <end position="24"/>
    </location>
</feature>
<dbReference type="eggNOG" id="COG2202">
    <property type="taxonomic scope" value="Bacteria"/>
</dbReference>
<dbReference type="InterPro" id="IPR003594">
    <property type="entry name" value="HATPase_dom"/>
</dbReference>
<dbReference type="InterPro" id="IPR013783">
    <property type="entry name" value="Ig-like_fold"/>
</dbReference>
<dbReference type="SMART" id="SM00388">
    <property type="entry name" value="HisKA"/>
    <property type="match status" value="1"/>
</dbReference>
<dbReference type="SUPFAM" id="SSF55874">
    <property type="entry name" value="ATPase domain of HSP90 chaperone/DNA topoisomerase II/histidine kinase"/>
    <property type="match status" value="1"/>
</dbReference>
<dbReference type="CDD" id="cd00075">
    <property type="entry name" value="HATPase"/>
    <property type="match status" value="1"/>
</dbReference>
<dbReference type="InterPro" id="IPR003661">
    <property type="entry name" value="HisK_dim/P_dom"/>
</dbReference>
<dbReference type="AlphaFoldDB" id="D2QS04"/>
<evidence type="ECO:0000256" key="3">
    <source>
        <dbReference type="ARBA" id="ARBA00022553"/>
    </source>
</evidence>
<comment type="catalytic activity">
    <reaction evidence="1">
        <text>ATP + protein L-histidine = ADP + protein N-phospho-L-histidine.</text>
        <dbReference type="EC" id="2.7.13.3"/>
    </reaction>
</comment>
<dbReference type="Pfam" id="PF00512">
    <property type="entry name" value="HisKA"/>
    <property type="match status" value="1"/>
</dbReference>
<dbReference type="InterPro" id="IPR000700">
    <property type="entry name" value="PAS-assoc_C"/>
</dbReference>
<dbReference type="PRINTS" id="PR00344">
    <property type="entry name" value="BCTRLSENSOR"/>
</dbReference>
<dbReference type="EMBL" id="CP001769">
    <property type="protein sequence ID" value="ADB41586.1"/>
    <property type="molecule type" value="Genomic_DNA"/>
</dbReference>
<dbReference type="InterPro" id="IPR035965">
    <property type="entry name" value="PAS-like_dom_sf"/>
</dbReference>
<dbReference type="Gene3D" id="2.60.40.10">
    <property type="entry name" value="Immunoglobulins"/>
    <property type="match status" value="1"/>
</dbReference>
<dbReference type="KEGG" id="sli:Slin_5621"/>
<evidence type="ECO:0000313" key="10">
    <source>
        <dbReference type="Proteomes" id="UP000002028"/>
    </source>
</evidence>
<dbReference type="Gene3D" id="3.30.565.10">
    <property type="entry name" value="Histidine kinase-like ATPase, C-terminal domain"/>
    <property type="match status" value="1"/>
</dbReference>
<feature type="domain" description="PAC" evidence="8">
    <location>
        <begin position="955"/>
        <end position="1007"/>
    </location>
</feature>
<dbReference type="SMART" id="SM00091">
    <property type="entry name" value="PAS"/>
    <property type="match status" value="1"/>
</dbReference>
<name>D2QS04_SPILD</name>
<protein>
    <recommendedName>
        <fullName evidence="2">histidine kinase</fullName>
        <ecNumber evidence="2">2.7.13.3</ecNumber>
    </recommendedName>
</protein>
<organism evidence="9 10">
    <name type="scientific">Spirosoma linguale (strain ATCC 33905 / DSM 74 / LMG 10896 / Claus 1)</name>
    <dbReference type="NCBI Taxonomy" id="504472"/>
    <lineage>
        <taxon>Bacteria</taxon>
        <taxon>Pseudomonadati</taxon>
        <taxon>Bacteroidota</taxon>
        <taxon>Cytophagia</taxon>
        <taxon>Cytophagales</taxon>
        <taxon>Cytophagaceae</taxon>
        <taxon>Spirosoma</taxon>
    </lineage>
</organism>
<evidence type="ECO:0000256" key="4">
    <source>
        <dbReference type="SAM" id="Coils"/>
    </source>
</evidence>
<dbReference type="CDD" id="cd00082">
    <property type="entry name" value="HisKA"/>
    <property type="match status" value="1"/>
</dbReference>
<dbReference type="SUPFAM" id="SSF63829">
    <property type="entry name" value="Calcium-dependent phosphotriesterase"/>
    <property type="match status" value="3"/>
</dbReference>
<dbReference type="HOGENOM" id="CLU_000445_28_2_10"/>
<keyword evidence="3" id="KW-0597">Phosphoprotein</keyword>
<dbReference type="PANTHER" id="PTHR43547">
    <property type="entry name" value="TWO-COMPONENT HISTIDINE KINASE"/>
    <property type="match status" value="1"/>
</dbReference>
<dbReference type="Gene3D" id="2.130.10.10">
    <property type="entry name" value="YVTN repeat-like/Quinoprotein amine dehydrogenase"/>
    <property type="match status" value="2"/>
</dbReference>
<dbReference type="EC" id="2.7.13.3" evidence="2"/>
<dbReference type="InterPro" id="IPR036097">
    <property type="entry name" value="HisK_dim/P_sf"/>
</dbReference>
<feature type="chain" id="PRO_5003034171" description="histidine kinase" evidence="5">
    <location>
        <begin position="25"/>
        <end position="1258"/>
    </location>
</feature>
<dbReference type="Gene3D" id="1.10.287.130">
    <property type="match status" value="1"/>
</dbReference>
<dbReference type="InterPro" id="IPR000014">
    <property type="entry name" value="PAS"/>
</dbReference>
<keyword evidence="9" id="KW-0808">Transferase</keyword>
<dbReference type="InterPro" id="IPR013655">
    <property type="entry name" value="PAS_fold_3"/>
</dbReference>
<dbReference type="eggNOG" id="COG2205">
    <property type="taxonomic scope" value="Bacteria"/>
</dbReference>
<evidence type="ECO:0000256" key="1">
    <source>
        <dbReference type="ARBA" id="ARBA00000085"/>
    </source>
</evidence>
<dbReference type="CDD" id="cd00130">
    <property type="entry name" value="PAS"/>
    <property type="match status" value="1"/>
</dbReference>